<evidence type="ECO:0000313" key="3">
    <source>
        <dbReference type="Proteomes" id="UP001482620"/>
    </source>
</evidence>
<proteinExistence type="predicted"/>
<feature type="non-terminal residue" evidence="2">
    <location>
        <position position="1"/>
    </location>
</feature>
<protein>
    <submittedName>
        <fullName evidence="2">Uncharacterized protein</fullName>
    </submittedName>
</protein>
<accession>A0ABV0TG09</accession>
<name>A0ABV0TG09_9TELE</name>
<feature type="region of interest" description="Disordered" evidence="1">
    <location>
        <begin position="1"/>
        <end position="35"/>
    </location>
</feature>
<evidence type="ECO:0000313" key="2">
    <source>
        <dbReference type="EMBL" id="MEQ2230803.1"/>
    </source>
</evidence>
<dbReference type="Proteomes" id="UP001482620">
    <property type="component" value="Unassembled WGS sequence"/>
</dbReference>
<keyword evidence="3" id="KW-1185">Reference proteome</keyword>
<comment type="caution">
    <text evidence="2">The sequence shown here is derived from an EMBL/GenBank/DDBJ whole genome shotgun (WGS) entry which is preliminary data.</text>
</comment>
<sequence length="54" mass="5867">QASSFSCGEPSGPRGNPVSSRTLKKQNQDNTKKFMNKVCTETRNSSTLSITGEM</sequence>
<reference evidence="2 3" key="1">
    <citation type="submission" date="2021-06" db="EMBL/GenBank/DDBJ databases">
        <authorList>
            <person name="Palmer J.M."/>
        </authorList>
    </citation>
    <scope>NUCLEOTIDE SEQUENCE [LARGE SCALE GENOMIC DNA]</scope>
    <source>
        <strain evidence="3">if_2019</strain>
        <tissue evidence="2">Muscle</tissue>
    </source>
</reference>
<organism evidence="2 3">
    <name type="scientific">Ilyodon furcidens</name>
    <name type="common">goldbreast splitfin</name>
    <dbReference type="NCBI Taxonomy" id="33524"/>
    <lineage>
        <taxon>Eukaryota</taxon>
        <taxon>Metazoa</taxon>
        <taxon>Chordata</taxon>
        <taxon>Craniata</taxon>
        <taxon>Vertebrata</taxon>
        <taxon>Euteleostomi</taxon>
        <taxon>Actinopterygii</taxon>
        <taxon>Neopterygii</taxon>
        <taxon>Teleostei</taxon>
        <taxon>Neoteleostei</taxon>
        <taxon>Acanthomorphata</taxon>
        <taxon>Ovalentaria</taxon>
        <taxon>Atherinomorphae</taxon>
        <taxon>Cyprinodontiformes</taxon>
        <taxon>Goodeidae</taxon>
        <taxon>Ilyodon</taxon>
    </lineage>
</organism>
<dbReference type="EMBL" id="JAHRIQ010028708">
    <property type="protein sequence ID" value="MEQ2230803.1"/>
    <property type="molecule type" value="Genomic_DNA"/>
</dbReference>
<evidence type="ECO:0000256" key="1">
    <source>
        <dbReference type="SAM" id="MobiDB-lite"/>
    </source>
</evidence>
<gene>
    <name evidence="2" type="ORF">ILYODFUR_033077</name>
</gene>